<evidence type="ECO:0000313" key="4">
    <source>
        <dbReference type="Proteomes" id="UP001623349"/>
    </source>
</evidence>
<accession>A0ABQ0ESS7</accession>
<proteinExistence type="predicted"/>
<protein>
    <submittedName>
        <fullName evidence="3">Inactive 2'-5'-oligoadenylate synthase 1D</fullName>
    </submittedName>
</protein>
<name>A0ABQ0ESS7_APOSI</name>
<dbReference type="Proteomes" id="UP001623349">
    <property type="component" value="Unassembled WGS sequence"/>
</dbReference>
<dbReference type="EMBL" id="BAAFST010000005">
    <property type="protein sequence ID" value="GAB1290109.1"/>
    <property type="molecule type" value="Genomic_DNA"/>
</dbReference>
<dbReference type="PANTHER" id="PTHR11258:SF17">
    <property type="entry name" value="2'-5' OLIGOADENYLATE SYNTHETASE 1E-RELATED"/>
    <property type="match status" value="1"/>
</dbReference>
<keyword evidence="4" id="KW-1185">Reference proteome</keyword>
<evidence type="ECO:0000259" key="2">
    <source>
        <dbReference type="Pfam" id="PF10421"/>
    </source>
</evidence>
<gene>
    <name evidence="3" type="ORF">APTSU1_000533900</name>
</gene>
<reference evidence="3 4" key="1">
    <citation type="submission" date="2024-08" db="EMBL/GenBank/DDBJ databases">
        <title>The draft genome of Apodemus speciosus.</title>
        <authorList>
            <person name="Nabeshima K."/>
            <person name="Suzuki S."/>
            <person name="Onuma M."/>
        </authorList>
    </citation>
    <scope>NUCLEOTIDE SEQUENCE [LARGE SCALE GENOMIC DNA]</scope>
    <source>
        <strain evidence="3">IB14-021</strain>
    </source>
</reference>
<feature type="domain" description="2'-5'-oligoadenylate synthetase 1" evidence="2">
    <location>
        <begin position="34"/>
        <end position="89"/>
    </location>
</feature>
<organism evidence="3 4">
    <name type="scientific">Apodemus speciosus</name>
    <name type="common">Large Japanese field mouse</name>
    <dbReference type="NCBI Taxonomy" id="105296"/>
    <lineage>
        <taxon>Eukaryota</taxon>
        <taxon>Metazoa</taxon>
        <taxon>Chordata</taxon>
        <taxon>Craniata</taxon>
        <taxon>Vertebrata</taxon>
        <taxon>Euteleostomi</taxon>
        <taxon>Mammalia</taxon>
        <taxon>Eutheria</taxon>
        <taxon>Euarchontoglires</taxon>
        <taxon>Glires</taxon>
        <taxon>Rodentia</taxon>
        <taxon>Myomorpha</taxon>
        <taxon>Muroidea</taxon>
        <taxon>Muridae</taxon>
        <taxon>Murinae</taxon>
        <taxon>Apodemus</taxon>
    </lineage>
</organism>
<dbReference type="Pfam" id="PF10421">
    <property type="entry name" value="OAS1_C"/>
    <property type="match status" value="1"/>
</dbReference>
<keyword evidence="1" id="KW-0694">RNA-binding</keyword>
<dbReference type="SUPFAM" id="SSF81631">
    <property type="entry name" value="PAP/OAS1 substrate-binding domain"/>
    <property type="match status" value="1"/>
</dbReference>
<evidence type="ECO:0000313" key="3">
    <source>
        <dbReference type="EMBL" id="GAB1290109.1"/>
    </source>
</evidence>
<dbReference type="Gene3D" id="1.10.1410.20">
    <property type="entry name" value="2'-5'-oligoadenylate synthetase 1, domain 2"/>
    <property type="match status" value="1"/>
</dbReference>
<dbReference type="PANTHER" id="PTHR11258">
    <property type="entry name" value="2-5 OLIGOADENYLATE SYNTHETASE"/>
    <property type="match status" value="1"/>
</dbReference>
<dbReference type="InterPro" id="IPR018952">
    <property type="entry name" value="2-5-oligoAdlate_synth_1_dom2/C"/>
</dbReference>
<evidence type="ECO:0000256" key="1">
    <source>
        <dbReference type="ARBA" id="ARBA00022884"/>
    </source>
</evidence>
<sequence length="97" mass="10649">MRGEAEEATASTSSGHGVMTLNTRCLTTCADSSKRQSPMILDPADPTRNVAGSDLQAWELLADEAQFWLNSSFFRDTDMSPVYGWKVSPEKQGCVFL</sequence>
<comment type="caution">
    <text evidence="3">The sequence shown here is derived from an EMBL/GenBank/DDBJ whole genome shotgun (WGS) entry which is preliminary data.</text>
</comment>